<accession>E2B5J2</accession>
<protein>
    <submittedName>
        <fullName evidence="2">Uncharacterized protein</fullName>
    </submittedName>
</protein>
<sequence length="228" mass="24960">MHLTQCASGSSSVARWKPRGLQDRGQKREVDSRSYLFQGSGDSPDAGHRREEYRESAPDVRARSRVGEVAALNRGSGRGKRLGKAPRKRPRRQPGARGRKTVASPSGEGGRKKARQGGWVYGVGCRHDSNTTPCSVDSSRSERVRCTPLPPPACPARLPPSPHYAVVSHRMPFYLRSSQWSSPLSRLLMRATSRGDVDADATTTADAARRGPPSVAVPQPPAIWWLFK</sequence>
<dbReference type="Proteomes" id="UP000008237">
    <property type="component" value="Unassembled WGS sequence"/>
</dbReference>
<organism evidence="3">
    <name type="scientific">Harpegnathos saltator</name>
    <name type="common">Jerdon's jumping ant</name>
    <dbReference type="NCBI Taxonomy" id="610380"/>
    <lineage>
        <taxon>Eukaryota</taxon>
        <taxon>Metazoa</taxon>
        <taxon>Ecdysozoa</taxon>
        <taxon>Arthropoda</taxon>
        <taxon>Hexapoda</taxon>
        <taxon>Insecta</taxon>
        <taxon>Pterygota</taxon>
        <taxon>Neoptera</taxon>
        <taxon>Endopterygota</taxon>
        <taxon>Hymenoptera</taxon>
        <taxon>Apocrita</taxon>
        <taxon>Aculeata</taxon>
        <taxon>Formicoidea</taxon>
        <taxon>Formicidae</taxon>
        <taxon>Ponerinae</taxon>
        <taxon>Ponerini</taxon>
        <taxon>Harpegnathos</taxon>
    </lineage>
</organism>
<evidence type="ECO:0000313" key="3">
    <source>
        <dbReference type="Proteomes" id="UP000008237"/>
    </source>
</evidence>
<feature type="compositionally biased region" description="Basic and acidic residues" evidence="1">
    <location>
        <begin position="45"/>
        <end position="66"/>
    </location>
</feature>
<feature type="region of interest" description="Disordered" evidence="1">
    <location>
        <begin position="1"/>
        <end position="115"/>
    </location>
</feature>
<reference evidence="2 3" key="1">
    <citation type="journal article" date="2010" name="Science">
        <title>Genomic comparison of the ants Camponotus floridanus and Harpegnathos saltator.</title>
        <authorList>
            <person name="Bonasio R."/>
            <person name="Zhang G."/>
            <person name="Ye C."/>
            <person name="Mutti N.S."/>
            <person name="Fang X."/>
            <person name="Qin N."/>
            <person name="Donahue G."/>
            <person name="Yang P."/>
            <person name="Li Q."/>
            <person name="Li C."/>
            <person name="Zhang P."/>
            <person name="Huang Z."/>
            <person name="Berger S.L."/>
            <person name="Reinberg D."/>
            <person name="Wang J."/>
            <person name="Liebig J."/>
        </authorList>
    </citation>
    <scope>NUCLEOTIDE SEQUENCE [LARGE SCALE GENOMIC DNA]</scope>
    <source>
        <strain evidence="2 3">R22 G/1</strain>
    </source>
</reference>
<evidence type="ECO:0000256" key="1">
    <source>
        <dbReference type="SAM" id="MobiDB-lite"/>
    </source>
</evidence>
<dbReference type="InParanoid" id="E2B5J2"/>
<feature type="compositionally biased region" description="Polar residues" evidence="1">
    <location>
        <begin position="1"/>
        <end position="13"/>
    </location>
</feature>
<dbReference type="EMBL" id="GL445834">
    <property type="protein sequence ID" value="EFN89036.1"/>
    <property type="molecule type" value="Genomic_DNA"/>
</dbReference>
<name>E2B5J2_HARSA</name>
<evidence type="ECO:0000313" key="2">
    <source>
        <dbReference type="EMBL" id="EFN89036.1"/>
    </source>
</evidence>
<feature type="compositionally biased region" description="Basic and acidic residues" evidence="1">
    <location>
        <begin position="20"/>
        <end position="32"/>
    </location>
</feature>
<proteinExistence type="predicted"/>
<dbReference type="AlphaFoldDB" id="E2B5J2"/>
<keyword evidence="3" id="KW-1185">Reference proteome</keyword>
<gene>
    <name evidence="2" type="ORF">EAI_11361</name>
</gene>
<feature type="compositionally biased region" description="Basic residues" evidence="1">
    <location>
        <begin position="77"/>
        <end position="100"/>
    </location>
</feature>